<feature type="transmembrane region" description="Helical" evidence="1">
    <location>
        <begin position="47"/>
        <end position="69"/>
    </location>
</feature>
<evidence type="ECO:0000256" key="1">
    <source>
        <dbReference type="SAM" id="Phobius"/>
    </source>
</evidence>
<organism evidence="2 3">
    <name type="scientific">Cohnella hashimotonis</name>
    <dbReference type="NCBI Taxonomy" id="2826895"/>
    <lineage>
        <taxon>Bacteria</taxon>
        <taxon>Bacillati</taxon>
        <taxon>Bacillota</taxon>
        <taxon>Bacilli</taxon>
        <taxon>Bacillales</taxon>
        <taxon>Paenibacillaceae</taxon>
        <taxon>Cohnella</taxon>
    </lineage>
</organism>
<keyword evidence="3" id="KW-1185">Reference proteome</keyword>
<keyword evidence="1" id="KW-1133">Transmembrane helix</keyword>
<proteinExistence type="predicted"/>
<reference evidence="2" key="1">
    <citation type="submission" date="2023-04" db="EMBL/GenBank/DDBJ databases">
        <title>Comparative genomic analysis of Cohnella hashimotonis sp. nov., isolated from the International Space Station.</title>
        <authorList>
            <person name="Venkateswaran K."/>
            <person name="Simpson A."/>
        </authorList>
    </citation>
    <scope>NUCLEOTIDE SEQUENCE</scope>
    <source>
        <strain evidence="2">F6_2S_P_1</strain>
    </source>
</reference>
<gene>
    <name evidence="2" type="ORF">KB449_11205</name>
</gene>
<keyword evidence="1" id="KW-0472">Membrane</keyword>
<evidence type="ECO:0000313" key="3">
    <source>
        <dbReference type="Proteomes" id="UP001161691"/>
    </source>
</evidence>
<evidence type="ECO:0008006" key="4">
    <source>
        <dbReference type="Google" id="ProtNLM"/>
    </source>
</evidence>
<keyword evidence="1" id="KW-0812">Transmembrane</keyword>
<sequence length="420" mass="45745">MEPNDKDLKQQLSRGPLIKHGFDARLVARIEEAIERPEGRRHPLLRFGWHGAGLAAMATLLLFAGLWHWSFGSGGPGGTINLQGAGQTAGTEAPLFADANAELHSALLLGLRADPKSEDGSVASSYRTLFIAPTDGQFELEAQGDGIVMPYGQNFWKIESVASEADSAAAAQKLIAYPVTGKDAGKTDLTALRESSASPLAERLLFVGNKYVSVEQNPSDAPNRVYRWVKDMDQLVASAQRTTFEPASEPHISLEEAMETAEATETPVAQKDAAPSRNTEQWSIIRRTGSWVAAAADTAGQPYAPLANKTLTELSTPLPDSINKFDTLYPTWSQVLQIEPGAKDAYSSPNEDMLVIVLDDELVVYPYHMLGGDQDPLRIPLQSNESLIMAQWAKEDKYLESWKKQLATVLVDDADARSVK</sequence>
<name>A0ABT6THV3_9BACL</name>
<evidence type="ECO:0000313" key="2">
    <source>
        <dbReference type="EMBL" id="MDI4645534.1"/>
    </source>
</evidence>
<protein>
    <recommendedName>
        <fullName evidence="4">DUF4367 domain-containing protein</fullName>
    </recommendedName>
</protein>
<accession>A0ABT6THV3</accession>
<dbReference type="Proteomes" id="UP001161691">
    <property type="component" value="Unassembled WGS sequence"/>
</dbReference>
<comment type="caution">
    <text evidence="2">The sequence shown here is derived from an EMBL/GenBank/DDBJ whole genome shotgun (WGS) entry which is preliminary data.</text>
</comment>
<dbReference type="RefSeq" id="WP_282908447.1">
    <property type="nucleotide sequence ID" value="NZ_JAGRPV010000001.1"/>
</dbReference>
<dbReference type="EMBL" id="JAGRPV010000001">
    <property type="protein sequence ID" value="MDI4645534.1"/>
    <property type="molecule type" value="Genomic_DNA"/>
</dbReference>